<dbReference type="AlphaFoldDB" id="A0A2W1JJC7"/>
<feature type="domain" description="Putative restriction endonuclease" evidence="1">
    <location>
        <begin position="11"/>
        <end position="188"/>
    </location>
</feature>
<reference evidence="2 3" key="1">
    <citation type="journal article" date="2018" name="Sci. Rep.">
        <title>A novel species of the marine cyanobacterium Acaryochloris with a unique pigment content and lifestyle.</title>
        <authorList>
            <person name="Partensky F."/>
            <person name="Six C."/>
            <person name="Ratin M."/>
            <person name="Garczarek L."/>
            <person name="Vaulot D."/>
            <person name="Probert I."/>
            <person name="Calteau A."/>
            <person name="Gourvil P."/>
            <person name="Marie D."/>
            <person name="Grebert T."/>
            <person name="Bouchier C."/>
            <person name="Le Panse S."/>
            <person name="Gachenot M."/>
            <person name="Rodriguez F."/>
            <person name="Garrido J.L."/>
        </authorList>
    </citation>
    <scope>NUCLEOTIDE SEQUENCE [LARGE SCALE GENOMIC DNA]</scope>
    <source>
        <strain evidence="2 3">RCC1774</strain>
    </source>
</reference>
<dbReference type="PANTHER" id="PTHR34107:SF2">
    <property type="entry name" value="SLL0888 PROTEIN"/>
    <property type="match status" value="1"/>
</dbReference>
<gene>
    <name evidence="2" type="ORF">C1752_02164</name>
</gene>
<evidence type="ECO:0000313" key="2">
    <source>
        <dbReference type="EMBL" id="PZD73583.1"/>
    </source>
</evidence>
<evidence type="ECO:0000313" key="3">
    <source>
        <dbReference type="Proteomes" id="UP000248857"/>
    </source>
</evidence>
<comment type="caution">
    <text evidence="2">The sequence shown here is derived from an EMBL/GenBank/DDBJ whole genome shotgun (WGS) entry which is preliminary data.</text>
</comment>
<dbReference type="InterPro" id="IPR011335">
    <property type="entry name" value="Restrct_endonuc-II-like"/>
</dbReference>
<dbReference type="InterPro" id="IPR008538">
    <property type="entry name" value="Uma2"/>
</dbReference>
<dbReference type="Pfam" id="PF05685">
    <property type="entry name" value="Uma2"/>
    <property type="match status" value="1"/>
</dbReference>
<dbReference type="InterPro" id="IPR012296">
    <property type="entry name" value="Nuclease_put_TT1808"/>
</dbReference>
<dbReference type="Gene3D" id="3.90.1570.10">
    <property type="entry name" value="tt1808, chain A"/>
    <property type="match status" value="1"/>
</dbReference>
<organism evidence="2 3">
    <name type="scientific">Acaryochloris thomasi RCC1774</name>
    <dbReference type="NCBI Taxonomy" id="1764569"/>
    <lineage>
        <taxon>Bacteria</taxon>
        <taxon>Bacillati</taxon>
        <taxon>Cyanobacteriota</taxon>
        <taxon>Cyanophyceae</taxon>
        <taxon>Acaryochloridales</taxon>
        <taxon>Acaryochloridaceae</taxon>
        <taxon>Acaryochloris</taxon>
        <taxon>Acaryochloris thomasi</taxon>
    </lineage>
</organism>
<name>A0A2W1JJC7_9CYAN</name>
<keyword evidence="3" id="KW-1185">Reference proteome</keyword>
<proteinExistence type="predicted"/>
<dbReference type="RefSeq" id="WP_110986120.1">
    <property type="nucleotide sequence ID" value="NZ_CAWNWM010000005.1"/>
</dbReference>
<protein>
    <recommendedName>
        <fullName evidence="1">Putative restriction endonuclease domain-containing protein</fullName>
    </recommendedName>
</protein>
<dbReference type="SUPFAM" id="SSF52980">
    <property type="entry name" value="Restriction endonuclease-like"/>
    <property type="match status" value="1"/>
</dbReference>
<accession>A0A2W1JJC7</accession>
<dbReference type="OrthoDB" id="428427at2"/>
<sequence length="196" mass="21595">MTVATQKRMSLEEYLLYDDGTNTRYELVDGMLAEMGAENPFNVKIAVFLLAYFLQEMDFPYSRLAIGHQIGVSSTKATARQPDLIVHSDQSDAAIVADGKLLRAGSPPSLLVVEVVSNSKEDKRSHDRDYLEKPVEYAEIGILEYWIIDPDLALVKVGNLIDGAYQFQGFTGNNKIASLTFSELSLTAAKVLNAGN</sequence>
<dbReference type="Proteomes" id="UP000248857">
    <property type="component" value="Unassembled WGS sequence"/>
</dbReference>
<evidence type="ECO:0000259" key="1">
    <source>
        <dbReference type="Pfam" id="PF05685"/>
    </source>
</evidence>
<dbReference type="EMBL" id="PQWO01000005">
    <property type="protein sequence ID" value="PZD73583.1"/>
    <property type="molecule type" value="Genomic_DNA"/>
</dbReference>
<dbReference type="PANTHER" id="PTHR34107">
    <property type="entry name" value="SLL0198 PROTEIN-RELATED"/>
    <property type="match status" value="1"/>
</dbReference>
<dbReference type="CDD" id="cd06260">
    <property type="entry name" value="DUF820-like"/>
    <property type="match status" value="1"/>
</dbReference>